<accession>A0A811UCW2</accession>
<dbReference type="GO" id="GO:0006368">
    <property type="term" value="P:transcription elongation by RNA polymerase II"/>
    <property type="evidence" value="ECO:0007669"/>
    <property type="project" value="InterPro"/>
</dbReference>
<gene>
    <name evidence="1" type="ORF">CCAP1982_LOCUS4024</name>
</gene>
<dbReference type="GO" id="GO:0070449">
    <property type="term" value="C:elongin complex"/>
    <property type="evidence" value="ECO:0007669"/>
    <property type="project" value="InterPro"/>
</dbReference>
<name>A0A811UCW2_CERCA</name>
<evidence type="ECO:0000313" key="1">
    <source>
        <dbReference type="EMBL" id="CAD6995305.1"/>
    </source>
</evidence>
<dbReference type="PANTHER" id="PTHR15141">
    <property type="entry name" value="TRANSCRIPTION ELONGATION FACTOR B POLYPEPTIDE 3"/>
    <property type="match status" value="1"/>
</dbReference>
<dbReference type="InterPro" id="IPR051870">
    <property type="entry name" value="Elongin-A_domain"/>
</dbReference>
<keyword evidence="2" id="KW-1185">Reference proteome</keyword>
<evidence type="ECO:0000313" key="2">
    <source>
        <dbReference type="Proteomes" id="UP000606786"/>
    </source>
</evidence>
<dbReference type="OrthoDB" id="21513at2759"/>
<reference evidence="1" key="1">
    <citation type="submission" date="2020-11" db="EMBL/GenBank/DDBJ databases">
        <authorList>
            <person name="Whitehead M."/>
        </authorList>
    </citation>
    <scope>NUCLEOTIDE SEQUENCE</scope>
    <source>
        <strain evidence="1">EGII</strain>
    </source>
</reference>
<dbReference type="Gene3D" id="6.10.250.3180">
    <property type="match status" value="1"/>
</dbReference>
<sequence length="162" mass="18780">MMKKMMLSPTMASIHQWERISPMSWKPELLSASAKLAPLDPSIALELPTISANYRPLPQNKTVMDCIYRNSGAVLPTPKPVRILTDDEAISHALEYTGGVPFDVLRPVLERATPHQLLIFEEYNPYLMDDSDCLWQIHVQRNYRSNKRLEMETWREMFLVCF</sequence>
<dbReference type="PANTHER" id="PTHR15141:SF76">
    <property type="entry name" value="TRANSCRIPTION ELONGATION FACTOR B POLYPEPTIDE 3"/>
    <property type="match status" value="1"/>
</dbReference>
<organism evidence="1 2">
    <name type="scientific">Ceratitis capitata</name>
    <name type="common">Mediterranean fruit fly</name>
    <name type="synonym">Tephritis capitata</name>
    <dbReference type="NCBI Taxonomy" id="7213"/>
    <lineage>
        <taxon>Eukaryota</taxon>
        <taxon>Metazoa</taxon>
        <taxon>Ecdysozoa</taxon>
        <taxon>Arthropoda</taxon>
        <taxon>Hexapoda</taxon>
        <taxon>Insecta</taxon>
        <taxon>Pterygota</taxon>
        <taxon>Neoptera</taxon>
        <taxon>Endopterygota</taxon>
        <taxon>Diptera</taxon>
        <taxon>Brachycera</taxon>
        <taxon>Muscomorpha</taxon>
        <taxon>Tephritoidea</taxon>
        <taxon>Tephritidae</taxon>
        <taxon>Ceratitis</taxon>
        <taxon>Ceratitis</taxon>
    </lineage>
</organism>
<dbReference type="Pfam" id="PF06881">
    <property type="entry name" value="Elongin_A"/>
    <property type="match status" value="1"/>
</dbReference>
<comment type="caution">
    <text evidence="1">The sequence shown here is derived from an EMBL/GenBank/DDBJ whole genome shotgun (WGS) entry which is preliminary data.</text>
</comment>
<dbReference type="EMBL" id="CAJHJT010000001">
    <property type="protein sequence ID" value="CAD6995305.1"/>
    <property type="molecule type" value="Genomic_DNA"/>
</dbReference>
<dbReference type="AlphaFoldDB" id="A0A811UCW2"/>
<dbReference type="Proteomes" id="UP000606786">
    <property type="component" value="Unassembled WGS sequence"/>
</dbReference>
<protein>
    <submittedName>
        <fullName evidence="1">(Mediterranean fruit fly) hypothetical protein</fullName>
    </submittedName>
</protein>
<dbReference type="InterPro" id="IPR010684">
    <property type="entry name" value="RNA_pol_II_trans_fac_SIII_A"/>
</dbReference>
<proteinExistence type="predicted"/>